<feature type="domain" description="Acyl-CoA oxidase C-alpha1" evidence="7">
    <location>
        <begin position="154"/>
        <end position="223"/>
    </location>
</feature>
<evidence type="ECO:0000256" key="1">
    <source>
        <dbReference type="ARBA" id="ARBA00001974"/>
    </source>
</evidence>
<feature type="domain" description="Acyl-coenzyme A oxidase N-terminal" evidence="6">
    <location>
        <begin position="43"/>
        <end position="80"/>
    </location>
</feature>
<dbReference type="InterPro" id="IPR046373">
    <property type="entry name" value="Acyl-CoA_Oxase/DH_mid-dom_sf"/>
</dbReference>
<dbReference type="Gene3D" id="2.40.110.10">
    <property type="entry name" value="Butyryl-CoA Dehydrogenase, subunit A, domain 2"/>
    <property type="match status" value="1"/>
</dbReference>
<dbReference type="Gene3D" id="1.10.540.10">
    <property type="entry name" value="Acyl-CoA dehydrogenase/oxidase, N-terminal domain"/>
    <property type="match status" value="1"/>
</dbReference>
<keyword evidence="3" id="KW-0285">Flavoprotein</keyword>
<evidence type="ECO:0000313" key="8">
    <source>
        <dbReference type="EMBL" id="MEQ2169243.1"/>
    </source>
</evidence>
<dbReference type="Pfam" id="PF14749">
    <property type="entry name" value="Acyl-CoA_ox_N"/>
    <property type="match status" value="1"/>
</dbReference>
<accession>A0ABV0NF83</accession>
<organism evidence="8 9">
    <name type="scientific">Goodea atripinnis</name>
    <dbReference type="NCBI Taxonomy" id="208336"/>
    <lineage>
        <taxon>Eukaryota</taxon>
        <taxon>Metazoa</taxon>
        <taxon>Chordata</taxon>
        <taxon>Craniata</taxon>
        <taxon>Vertebrata</taxon>
        <taxon>Euteleostomi</taxon>
        <taxon>Actinopterygii</taxon>
        <taxon>Neopterygii</taxon>
        <taxon>Teleostei</taxon>
        <taxon>Neoteleostei</taxon>
        <taxon>Acanthomorphata</taxon>
        <taxon>Ovalentaria</taxon>
        <taxon>Atherinomorphae</taxon>
        <taxon>Cyprinodontiformes</taxon>
        <taxon>Goodeidae</taxon>
        <taxon>Goodea</taxon>
    </lineage>
</organism>
<dbReference type="Proteomes" id="UP001476798">
    <property type="component" value="Unassembled WGS sequence"/>
</dbReference>
<dbReference type="EMBL" id="JAHRIO010032426">
    <property type="protein sequence ID" value="MEQ2169243.1"/>
    <property type="molecule type" value="Genomic_DNA"/>
</dbReference>
<comment type="cofactor">
    <cofactor evidence="1">
        <name>FAD</name>
        <dbReference type="ChEBI" id="CHEBI:57692"/>
    </cofactor>
</comment>
<evidence type="ECO:0000256" key="4">
    <source>
        <dbReference type="ARBA" id="ARBA00022827"/>
    </source>
</evidence>
<comment type="caution">
    <text evidence="8">The sequence shown here is derived from an EMBL/GenBank/DDBJ whole genome shotgun (WGS) entry which is preliminary data.</text>
</comment>
<reference evidence="8 9" key="1">
    <citation type="submission" date="2021-06" db="EMBL/GenBank/DDBJ databases">
        <authorList>
            <person name="Palmer J.M."/>
        </authorList>
    </citation>
    <scope>NUCLEOTIDE SEQUENCE [LARGE SCALE GENOMIC DNA]</scope>
    <source>
        <strain evidence="8 9">GA_2019</strain>
        <tissue evidence="8">Muscle</tissue>
    </source>
</reference>
<dbReference type="PANTHER" id="PTHR10909:SF250">
    <property type="entry name" value="PEROXISOMAL ACYL-COENZYME A OXIDASE 1"/>
    <property type="match status" value="1"/>
</dbReference>
<evidence type="ECO:0000313" key="9">
    <source>
        <dbReference type="Proteomes" id="UP001476798"/>
    </source>
</evidence>
<keyword evidence="4" id="KW-0274">FAD</keyword>
<dbReference type="InterPro" id="IPR055060">
    <property type="entry name" value="ACOX_C_alpha1"/>
</dbReference>
<dbReference type="InterPro" id="IPR029320">
    <property type="entry name" value="Acyl-CoA_ox_N"/>
</dbReference>
<evidence type="ECO:0000259" key="7">
    <source>
        <dbReference type="Pfam" id="PF22924"/>
    </source>
</evidence>
<evidence type="ECO:0000256" key="3">
    <source>
        <dbReference type="ARBA" id="ARBA00022630"/>
    </source>
</evidence>
<sequence length="230" mass="25493">MFIPSLHRLCDPQQAKKWLSLAESFHAVGTYAQTELGHGQSWTPSPLDLHLAMFLPTLLNQASPAQMDHFFMPAWNLKIIGTYAQTEIGHVGKTSNYAIVLAQLYTLGNCHGLHAFIVPIRDMTTHEPLPEASCVHQVEPDGTYVNPPSSKLTYGTMVFIRSMIVGESARAIAKSCTIAIRYSAVRHQSEIRPGSVKPNYCTECILAVSYRLTQKLQVALIATEFKTKPP</sequence>
<dbReference type="InterPro" id="IPR037069">
    <property type="entry name" value="AcylCoA_DH/ox_N_sf"/>
</dbReference>
<evidence type="ECO:0000256" key="2">
    <source>
        <dbReference type="ARBA" id="ARBA00004846"/>
    </source>
</evidence>
<dbReference type="InterPro" id="IPR012258">
    <property type="entry name" value="Acyl-CoA_oxidase"/>
</dbReference>
<dbReference type="Pfam" id="PF22924">
    <property type="entry name" value="ACOX_C_alpha1"/>
    <property type="match status" value="1"/>
</dbReference>
<proteinExistence type="predicted"/>
<dbReference type="InterPro" id="IPR036250">
    <property type="entry name" value="AcylCo_DH-like_C"/>
</dbReference>
<dbReference type="Gene3D" id="1.20.140.10">
    <property type="entry name" value="Butyryl-CoA Dehydrogenase, subunit A, domain 3"/>
    <property type="match status" value="1"/>
</dbReference>
<comment type="pathway">
    <text evidence="2">Lipid metabolism; peroxisomal fatty acid beta-oxidation.</text>
</comment>
<name>A0ABV0NF83_9TELE</name>
<evidence type="ECO:0000259" key="6">
    <source>
        <dbReference type="Pfam" id="PF14749"/>
    </source>
</evidence>
<dbReference type="PANTHER" id="PTHR10909">
    <property type="entry name" value="ELECTRON TRANSPORT OXIDOREDUCTASE"/>
    <property type="match status" value="1"/>
</dbReference>
<keyword evidence="5" id="KW-0560">Oxidoreductase</keyword>
<dbReference type="SUPFAM" id="SSF56645">
    <property type="entry name" value="Acyl-CoA dehydrogenase NM domain-like"/>
    <property type="match status" value="2"/>
</dbReference>
<gene>
    <name evidence="8" type="ORF">GOODEAATRI_023104</name>
</gene>
<dbReference type="SUPFAM" id="SSF47203">
    <property type="entry name" value="Acyl-CoA dehydrogenase C-terminal domain-like"/>
    <property type="match status" value="1"/>
</dbReference>
<keyword evidence="9" id="KW-1185">Reference proteome</keyword>
<dbReference type="InterPro" id="IPR009100">
    <property type="entry name" value="AcylCoA_DH/oxidase_NM_dom_sf"/>
</dbReference>
<protein>
    <submittedName>
        <fullName evidence="8">Uncharacterized protein</fullName>
    </submittedName>
</protein>
<evidence type="ECO:0000256" key="5">
    <source>
        <dbReference type="ARBA" id="ARBA00023002"/>
    </source>
</evidence>